<proteinExistence type="predicted"/>
<protein>
    <submittedName>
        <fullName evidence="1">Unannotated protein</fullName>
    </submittedName>
</protein>
<name>A0A6J6BRX9_9ZZZZ</name>
<accession>A0A6J6BRX9</accession>
<dbReference type="AlphaFoldDB" id="A0A6J6BRX9"/>
<organism evidence="1">
    <name type="scientific">freshwater metagenome</name>
    <dbReference type="NCBI Taxonomy" id="449393"/>
    <lineage>
        <taxon>unclassified sequences</taxon>
        <taxon>metagenomes</taxon>
        <taxon>ecological metagenomes</taxon>
    </lineage>
</organism>
<dbReference type="EMBL" id="CAEZSH010000081">
    <property type="protein sequence ID" value="CAB4541183.1"/>
    <property type="molecule type" value="Genomic_DNA"/>
</dbReference>
<reference evidence="1" key="1">
    <citation type="submission" date="2020-05" db="EMBL/GenBank/DDBJ databases">
        <authorList>
            <person name="Chiriac C."/>
            <person name="Salcher M."/>
            <person name="Ghai R."/>
            <person name="Kavagutti S V."/>
        </authorList>
    </citation>
    <scope>NUCLEOTIDE SEQUENCE</scope>
</reference>
<evidence type="ECO:0000313" key="1">
    <source>
        <dbReference type="EMBL" id="CAB4541183.1"/>
    </source>
</evidence>
<sequence>MCLNVVNRLSWVAGDPVGGYRSTVGNVSGDTGDHVTASTGVSGCPTLFVCVEYRTLDAITNLVVEGGDSVELRNVDLGGALVFRKPTHVPALTDNDDAWVNLV</sequence>
<gene>
    <name evidence="1" type="ORF">UFOPK1410_00707</name>
</gene>